<evidence type="ECO:0000313" key="1">
    <source>
        <dbReference type="EMBL" id="KAK2911419.1"/>
    </source>
</evidence>
<gene>
    <name evidence="1" type="ORF">Q8A67_003552</name>
</gene>
<comment type="caution">
    <text evidence="1">The sequence shown here is derived from an EMBL/GenBank/DDBJ whole genome shotgun (WGS) entry which is preliminary data.</text>
</comment>
<name>A0AA88Q3C5_9TELE</name>
<protein>
    <submittedName>
        <fullName evidence="1">Uncharacterized protein</fullName>
    </submittedName>
</protein>
<keyword evidence="2" id="KW-1185">Reference proteome</keyword>
<dbReference type="EMBL" id="JAUYZG010000003">
    <property type="protein sequence ID" value="KAK2911419.1"/>
    <property type="molecule type" value="Genomic_DNA"/>
</dbReference>
<organism evidence="1 2">
    <name type="scientific">Cirrhinus molitorella</name>
    <name type="common">mud carp</name>
    <dbReference type="NCBI Taxonomy" id="172907"/>
    <lineage>
        <taxon>Eukaryota</taxon>
        <taxon>Metazoa</taxon>
        <taxon>Chordata</taxon>
        <taxon>Craniata</taxon>
        <taxon>Vertebrata</taxon>
        <taxon>Euteleostomi</taxon>
        <taxon>Actinopterygii</taxon>
        <taxon>Neopterygii</taxon>
        <taxon>Teleostei</taxon>
        <taxon>Ostariophysi</taxon>
        <taxon>Cypriniformes</taxon>
        <taxon>Cyprinidae</taxon>
        <taxon>Labeoninae</taxon>
        <taxon>Labeonini</taxon>
        <taxon>Cirrhinus</taxon>
    </lineage>
</organism>
<reference evidence="1" key="1">
    <citation type="submission" date="2023-08" db="EMBL/GenBank/DDBJ databases">
        <title>Chromosome-level Genome Assembly of mud carp (Cirrhinus molitorella).</title>
        <authorList>
            <person name="Liu H."/>
        </authorList>
    </citation>
    <scope>NUCLEOTIDE SEQUENCE</scope>
    <source>
        <strain evidence="1">Prfri</strain>
        <tissue evidence="1">Muscle</tissue>
    </source>
</reference>
<accession>A0AA88Q3C5</accession>
<dbReference type="Proteomes" id="UP001187343">
    <property type="component" value="Unassembled WGS sequence"/>
</dbReference>
<proteinExistence type="predicted"/>
<dbReference type="AlphaFoldDB" id="A0AA88Q3C5"/>
<evidence type="ECO:0000313" key="2">
    <source>
        <dbReference type="Proteomes" id="UP001187343"/>
    </source>
</evidence>
<sequence>MAYLFGTKLEWVLPQETCETHWEQVLRQKTWQAQTFSVENQWEQVLPQGTWQTHEGLVVAGAACGDLSKMFSSSGDLAGTGGGPFLSGPCSMAQRPMHRGLHAEYNRPWNALLPADMASLRSPRQMACDSHTFNRNRRY</sequence>